<sequence length="96" mass="10825">MILWMKTEEMALGELLERLRTVTQSIDEIMQLDSSPLRAADITPELRRQFAFLSGNTLTVSASLLPPFISCLPAYLFISTPLNAYLSSPTSEQRLY</sequence>
<dbReference type="Proteomes" id="UP000793456">
    <property type="component" value="Chromosome XIX"/>
</dbReference>
<gene>
    <name evidence="1" type="ORF">E3U43_016375</name>
</gene>
<organism evidence="1 2">
    <name type="scientific">Larimichthys crocea</name>
    <name type="common">Large yellow croaker</name>
    <name type="synonym">Pseudosciaena crocea</name>
    <dbReference type="NCBI Taxonomy" id="215358"/>
    <lineage>
        <taxon>Eukaryota</taxon>
        <taxon>Metazoa</taxon>
        <taxon>Chordata</taxon>
        <taxon>Craniata</taxon>
        <taxon>Vertebrata</taxon>
        <taxon>Euteleostomi</taxon>
        <taxon>Actinopterygii</taxon>
        <taxon>Neopterygii</taxon>
        <taxon>Teleostei</taxon>
        <taxon>Neoteleostei</taxon>
        <taxon>Acanthomorphata</taxon>
        <taxon>Eupercaria</taxon>
        <taxon>Sciaenidae</taxon>
        <taxon>Larimichthys</taxon>
    </lineage>
</organism>
<protein>
    <submittedName>
        <fullName evidence="1">Uncharacterized protein</fullName>
    </submittedName>
</protein>
<evidence type="ECO:0000313" key="1">
    <source>
        <dbReference type="EMBL" id="TMS06616.1"/>
    </source>
</evidence>
<evidence type="ECO:0000313" key="2">
    <source>
        <dbReference type="Proteomes" id="UP000793456"/>
    </source>
</evidence>
<accession>A0ACD3QIT1</accession>
<comment type="caution">
    <text evidence="1">The sequence shown here is derived from an EMBL/GenBank/DDBJ whole genome shotgun (WGS) entry which is preliminary data.</text>
</comment>
<proteinExistence type="predicted"/>
<keyword evidence="2" id="KW-1185">Reference proteome</keyword>
<reference evidence="1" key="1">
    <citation type="submission" date="2018-11" db="EMBL/GenBank/DDBJ databases">
        <title>The sequence and de novo assembly of Larimichthys crocea genome using PacBio and Hi-C technologies.</title>
        <authorList>
            <person name="Xu P."/>
            <person name="Chen B."/>
            <person name="Zhou Z."/>
            <person name="Ke Q."/>
            <person name="Wu Y."/>
            <person name="Bai H."/>
            <person name="Pu F."/>
        </authorList>
    </citation>
    <scope>NUCLEOTIDE SEQUENCE</scope>
    <source>
        <tissue evidence="1">Muscle</tissue>
    </source>
</reference>
<dbReference type="EMBL" id="CM011692">
    <property type="protein sequence ID" value="TMS06616.1"/>
    <property type="molecule type" value="Genomic_DNA"/>
</dbReference>
<name>A0ACD3QIT1_LARCR</name>